<gene>
    <name evidence="1" type="ORF">HNP38_001969</name>
</gene>
<organism evidence="1 2">
    <name type="scientific">Chryseobacterium defluvii</name>
    <dbReference type="NCBI Taxonomy" id="160396"/>
    <lineage>
        <taxon>Bacteria</taxon>
        <taxon>Pseudomonadati</taxon>
        <taxon>Bacteroidota</taxon>
        <taxon>Flavobacteriia</taxon>
        <taxon>Flavobacteriales</taxon>
        <taxon>Weeksellaceae</taxon>
        <taxon>Chryseobacterium group</taxon>
        <taxon>Chryseobacterium</taxon>
    </lineage>
</organism>
<name>A0A840KGM2_9FLAO</name>
<reference evidence="1 2" key="1">
    <citation type="submission" date="2020-08" db="EMBL/GenBank/DDBJ databases">
        <title>Functional genomics of gut bacteria from endangered species of beetles.</title>
        <authorList>
            <person name="Carlos-Shanley C."/>
        </authorList>
    </citation>
    <scope>NUCLEOTIDE SEQUENCE [LARGE SCALE GENOMIC DNA]</scope>
    <source>
        <strain evidence="1 2">S00151</strain>
    </source>
</reference>
<proteinExistence type="predicted"/>
<dbReference type="Proteomes" id="UP000592180">
    <property type="component" value="Unassembled WGS sequence"/>
</dbReference>
<sequence length="703" mass="77135">MENFKIITAENLDSQYVSIADKISDTVISASYRTLLNFESPGRYQMPAGDDSLEHDIKSYLNTIPEAELQTGIRKIVQPGFIPKISDERLFRSIDMQSSYSVINQVFNDPDGGLRPLSLRVDLENKGNSNLIMNVNQLYCAEETGPTSKGSDHVYMQAVRIDAFGNTRQSPLLDLEGGWDNKNHVNWKNRGDIKNLVNFNLDYGRGWPRKCTVVVAMSVRSSEGLIKLIDKIAEKAKEEIVKYAAATAGALVGAKAGAVLGSTFGPIGTIAGAVAGAVVGAIVAYVFDKLYAWFKDLFSGTKLFKPATLEYTIPYNGYKTNNEGYTVTWTGHNGQYEAQIEAVLEWGKGTGVPTAIKHGKFTNSTVYKVNNENKIGFYWNSGKWSNTGKWGDTKGMASVDSPICTVGNFDKGELNILVIGLDGKVWHSGVSVELLKKIEGHPFGEYRGWQPVIDGQFILGTKVAGASRGENMIDIFCVGTDGQIWTAAKGPQTNNVWAGWWTINGMNAIPGTPLSAISRSAGILDVFVAGFDGRVWTASYDPSSSGTWTDWFYFLDYDQFIPGIEITAITRKENQIDLFAIDMYGSPYTATWNPGEGWQGWTKILSGEFTPGTTVSVACRTPEHLDIFAIGLDGRVWTAAKGPQTNNEWAGWWPIGDPVFEEGSAIAAISTFHDMLNIFVTGKDGNTYAATFDGEKWNWDNIG</sequence>
<evidence type="ECO:0000313" key="2">
    <source>
        <dbReference type="Proteomes" id="UP000592180"/>
    </source>
</evidence>
<dbReference type="EMBL" id="JACHLE010000002">
    <property type="protein sequence ID" value="MBB4806673.1"/>
    <property type="molecule type" value="Genomic_DNA"/>
</dbReference>
<accession>A0A840KGM2</accession>
<dbReference type="AlphaFoldDB" id="A0A840KGM2"/>
<evidence type="ECO:0000313" key="1">
    <source>
        <dbReference type="EMBL" id="MBB4806673.1"/>
    </source>
</evidence>
<keyword evidence="2" id="KW-1185">Reference proteome</keyword>
<dbReference type="SUPFAM" id="SSF89372">
    <property type="entry name" value="Fucose-specific lectin"/>
    <property type="match status" value="1"/>
</dbReference>
<protein>
    <submittedName>
        <fullName evidence="1">Uncharacterized protein</fullName>
    </submittedName>
</protein>
<dbReference type="RefSeq" id="WP_184188465.1">
    <property type="nucleotide sequence ID" value="NZ_JACHLE010000002.1"/>
</dbReference>
<dbReference type="Gene3D" id="2.120.10.70">
    <property type="entry name" value="Fucose-specific lectin"/>
    <property type="match status" value="1"/>
</dbReference>
<comment type="caution">
    <text evidence="1">The sequence shown here is derived from an EMBL/GenBank/DDBJ whole genome shotgun (WGS) entry which is preliminary data.</text>
</comment>